<gene>
    <name evidence="2" type="ORF">TbgDal_VII4140</name>
</gene>
<reference evidence="3" key="1">
    <citation type="journal article" date="2010" name="PLoS Negl. Trop. Dis.">
        <title>The genome sequence of Trypanosoma brucei gambiense, causative agent of chronic human african trypanosomiasis.</title>
        <authorList>
            <person name="Jackson A.P."/>
            <person name="Sanders M."/>
            <person name="Berry A."/>
            <person name="McQuillan J."/>
            <person name="Aslett M.A."/>
            <person name="Quail M.A."/>
            <person name="Chukualim B."/>
            <person name="Capewell P."/>
            <person name="MacLeod A."/>
            <person name="Melville S.E."/>
            <person name="Gibson W."/>
            <person name="Barry J.D."/>
            <person name="Berriman M."/>
            <person name="Hertz-Fowler C."/>
        </authorList>
    </citation>
    <scope>NUCLEOTIDE SEQUENCE [LARGE SCALE GENOMIC DNA]</scope>
    <source>
        <strain evidence="3">MHOM/CI/86/DAL972</strain>
    </source>
</reference>
<proteinExistence type="predicted"/>
<dbReference type="GeneID" id="23862625"/>
<dbReference type="VEuPathDB" id="TriTrypDB:Tbg972.7.4140"/>
<feature type="transmembrane region" description="Helical" evidence="1">
    <location>
        <begin position="36"/>
        <end position="56"/>
    </location>
</feature>
<name>C9ZSV2_TRYB9</name>
<dbReference type="Proteomes" id="UP000002316">
    <property type="component" value="Chromosome 7"/>
</dbReference>
<keyword evidence="1" id="KW-0472">Membrane</keyword>
<sequence>MRLTATHLLLFIHATFLFHYCAVVYSSCISPHIFYLSYVFLFFFFRPCFSSFFPCFKSFLKKKLLLLLLFPLTLFSPLFLTNATAKKTTIITRATTIIIIITPQIHEVFKYQNAINIVGKVQNPLTKENKKSPLRINLNMQMYTYIIAFLFFLILFIHSSSSPPFFPSVVQHIKQKQKKQKKTKNKNKTEIKVAVESANVKLSKLYYNGYESKIK</sequence>
<evidence type="ECO:0000256" key="1">
    <source>
        <dbReference type="SAM" id="Phobius"/>
    </source>
</evidence>
<dbReference type="KEGG" id="tbg:TbgDal_VII4140"/>
<feature type="transmembrane region" description="Helical" evidence="1">
    <location>
        <begin position="63"/>
        <end position="80"/>
    </location>
</feature>
<dbReference type="AlphaFoldDB" id="C9ZSV2"/>
<dbReference type="RefSeq" id="XP_011774767.1">
    <property type="nucleotide sequence ID" value="XM_011776465.1"/>
</dbReference>
<keyword evidence="1" id="KW-1133">Transmembrane helix</keyword>
<accession>C9ZSV2</accession>
<dbReference type="EMBL" id="FN554970">
    <property type="protein sequence ID" value="CBH12487.1"/>
    <property type="molecule type" value="Genomic_DNA"/>
</dbReference>
<evidence type="ECO:0000313" key="3">
    <source>
        <dbReference type="Proteomes" id="UP000002316"/>
    </source>
</evidence>
<organism evidence="2 3">
    <name type="scientific">Trypanosoma brucei gambiense (strain MHOM/CI/86/DAL972)</name>
    <dbReference type="NCBI Taxonomy" id="679716"/>
    <lineage>
        <taxon>Eukaryota</taxon>
        <taxon>Discoba</taxon>
        <taxon>Euglenozoa</taxon>
        <taxon>Kinetoplastea</taxon>
        <taxon>Metakinetoplastina</taxon>
        <taxon>Trypanosomatida</taxon>
        <taxon>Trypanosomatidae</taxon>
        <taxon>Trypanosoma</taxon>
    </lineage>
</organism>
<evidence type="ECO:0000313" key="2">
    <source>
        <dbReference type="EMBL" id="CBH12487.1"/>
    </source>
</evidence>
<feature type="transmembrane region" description="Helical" evidence="1">
    <location>
        <begin position="140"/>
        <end position="157"/>
    </location>
</feature>
<protein>
    <submittedName>
        <fullName evidence="2">T. brucei spp.-specific protein</fullName>
    </submittedName>
</protein>
<keyword evidence="1" id="KW-0812">Transmembrane</keyword>